<reference evidence="1" key="1">
    <citation type="submission" date="2019-08" db="EMBL/GenBank/DDBJ databases">
        <title>The genome of the North American firefly Photinus pyralis.</title>
        <authorList>
            <consortium name="Photinus pyralis genome working group"/>
            <person name="Fallon T.R."/>
            <person name="Sander Lower S.E."/>
            <person name="Weng J.-K."/>
        </authorList>
    </citation>
    <scope>NUCLEOTIDE SEQUENCE</scope>
    <source>
        <strain evidence="1">TRF0915ILg1</strain>
        <tissue evidence="1">Whole body</tissue>
    </source>
</reference>
<gene>
    <name evidence="1" type="ORF">ILUMI_06919</name>
</gene>
<organism evidence="1 2">
    <name type="scientific">Ignelater luminosus</name>
    <name type="common">Cucubano</name>
    <name type="synonym">Pyrophorus luminosus</name>
    <dbReference type="NCBI Taxonomy" id="2038154"/>
    <lineage>
        <taxon>Eukaryota</taxon>
        <taxon>Metazoa</taxon>
        <taxon>Ecdysozoa</taxon>
        <taxon>Arthropoda</taxon>
        <taxon>Hexapoda</taxon>
        <taxon>Insecta</taxon>
        <taxon>Pterygota</taxon>
        <taxon>Neoptera</taxon>
        <taxon>Endopterygota</taxon>
        <taxon>Coleoptera</taxon>
        <taxon>Polyphaga</taxon>
        <taxon>Elateriformia</taxon>
        <taxon>Elateroidea</taxon>
        <taxon>Elateridae</taxon>
        <taxon>Agrypninae</taxon>
        <taxon>Pyrophorini</taxon>
        <taxon>Ignelater</taxon>
    </lineage>
</organism>
<keyword evidence="2" id="KW-1185">Reference proteome</keyword>
<comment type="caution">
    <text evidence="1">The sequence shown here is derived from an EMBL/GenBank/DDBJ whole genome shotgun (WGS) entry which is preliminary data.</text>
</comment>
<dbReference type="AlphaFoldDB" id="A0A8K0D9A4"/>
<accession>A0A8K0D9A4</accession>
<proteinExistence type="predicted"/>
<name>A0A8K0D9A4_IGNLU</name>
<dbReference type="EMBL" id="VTPC01002927">
    <property type="protein sequence ID" value="KAF2899256.1"/>
    <property type="molecule type" value="Genomic_DNA"/>
</dbReference>
<sequence>MYTRQFTFNNCLLFSSVQNTSNDFSETDLYEEISVPPLTAEQENATSLSDVIMGRRVVVDLGYVLTQYEQETAGLHSSLYSHCDNCDKTVALSNQYPSKQKYANKSVVWGCLSTGIGHRCQWDKYLYETMQKAGKKEKQTP</sequence>
<evidence type="ECO:0000313" key="1">
    <source>
        <dbReference type="EMBL" id="KAF2899256.1"/>
    </source>
</evidence>
<evidence type="ECO:0000313" key="2">
    <source>
        <dbReference type="Proteomes" id="UP000801492"/>
    </source>
</evidence>
<protein>
    <submittedName>
        <fullName evidence="1">Uncharacterized protein</fullName>
    </submittedName>
</protein>
<dbReference type="Proteomes" id="UP000801492">
    <property type="component" value="Unassembled WGS sequence"/>
</dbReference>